<protein>
    <recommendedName>
        <fullName evidence="6">Nuclear transcription factor Y subunit</fullName>
    </recommendedName>
</protein>
<evidence type="ECO:0000256" key="1">
    <source>
        <dbReference type="ARBA" id="ARBA00004123"/>
    </source>
</evidence>
<dbReference type="GO" id="GO:0003677">
    <property type="term" value="F:DNA binding"/>
    <property type="evidence" value="ECO:0007669"/>
    <property type="project" value="UniProtKB-KW"/>
</dbReference>
<dbReference type="PANTHER" id="PTHR12632">
    <property type="entry name" value="TRANSCRIPTION FACTOR NF-Y ALPHA-RELATED"/>
    <property type="match status" value="1"/>
</dbReference>
<name>A0A9Q0ZXT4_SALVM</name>
<comment type="similarity">
    <text evidence="6">Belongs to the NFYA/HAP2 subunit family.</text>
</comment>
<feature type="compositionally biased region" description="Polar residues" evidence="7">
    <location>
        <begin position="271"/>
        <end position="281"/>
    </location>
</feature>
<keyword evidence="2 6" id="KW-0805">Transcription regulation</keyword>
<dbReference type="Proteomes" id="UP001151529">
    <property type="component" value="Chromosome 16"/>
</dbReference>
<dbReference type="InterPro" id="IPR001289">
    <property type="entry name" value="NFYA"/>
</dbReference>
<evidence type="ECO:0000256" key="4">
    <source>
        <dbReference type="ARBA" id="ARBA00023163"/>
    </source>
</evidence>
<dbReference type="OrthoDB" id="1097733at2759"/>
<dbReference type="GO" id="GO:0003700">
    <property type="term" value="F:DNA-binding transcription factor activity"/>
    <property type="evidence" value="ECO:0007669"/>
    <property type="project" value="UniProtKB-UniRule"/>
</dbReference>
<keyword evidence="9" id="KW-1185">Reference proteome</keyword>
<keyword evidence="4 6" id="KW-0804">Transcription</keyword>
<evidence type="ECO:0000256" key="7">
    <source>
        <dbReference type="SAM" id="MobiDB-lite"/>
    </source>
</evidence>
<reference evidence="8" key="1">
    <citation type="submission" date="2022-11" db="EMBL/GenBank/DDBJ databases">
        <authorList>
            <person name="Hyden B.L."/>
            <person name="Feng K."/>
            <person name="Yates T."/>
            <person name="Jawdy S."/>
            <person name="Smart L.B."/>
            <person name="Muchero W."/>
        </authorList>
    </citation>
    <scope>NUCLEOTIDE SEQUENCE</scope>
    <source>
        <tissue evidence="8">Shoot tip</tissue>
    </source>
</reference>
<feature type="compositionally biased region" description="Polar residues" evidence="7">
    <location>
        <begin position="291"/>
        <end position="304"/>
    </location>
</feature>
<sequence>MPLVPSSQRTLCMMPAKSEKEDRRLDHRGQSLFQSNVYSQPWWREVGNNHSLGETASKLSSVEYLNGSLLNAVTQSKANTGLQKGAILNKETHSDVTSLSDSQVHIKYHVFCFWLVLGFPDESTGQHHLKHLPSPTTVTMDGHREPNSQMELVGHSIVLTSHPYTDPQYGGMFASYTPQAMVPQFYGMTHARMPLPLEMEEEPVYVNAKQFNVRKPYLHESRHQHAMRRARGCGGRFLNTKKLDHSSGSPMSDKGTGDLDSSGDLREGKGSTVQEMQTHAFSNGHGGGTGLSSRYHSLSDNGSFLGQHMETTHGNGVSNGDVPIH</sequence>
<comment type="caution">
    <text evidence="8">The sequence shown here is derived from an EMBL/GenBank/DDBJ whole genome shotgun (WGS) entry which is preliminary data.</text>
</comment>
<dbReference type="AlphaFoldDB" id="A0A9Q0ZXT4"/>
<comment type="subcellular location">
    <subcellularLocation>
        <location evidence="1 6">Nucleus</location>
    </subcellularLocation>
</comment>
<comment type="function">
    <text evidence="6">Component of the sequence-specific heterotrimeric transcription factor (NF-Y) which specifically recognizes a 5'-CCAAT-3' box motif found in the promoters of its target genes.</text>
</comment>
<feature type="region of interest" description="Disordered" evidence="7">
    <location>
        <begin position="237"/>
        <end position="325"/>
    </location>
</feature>
<accession>A0A9Q0ZXT4</accession>
<gene>
    <name evidence="8" type="ORF">OIU85_001422</name>
</gene>
<keyword evidence="3 6" id="KW-0238">DNA-binding</keyword>
<organism evidence="8 9">
    <name type="scientific">Salix viminalis</name>
    <name type="common">Common osier</name>
    <name type="synonym">Basket willow</name>
    <dbReference type="NCBI Taxonomy" id="40686"/>
    <lineage>
        <taxon>Eukaryota</taxon>
        <taxon>Viridiplantae</taxon>
        <taxon>Streptophyta</taxon>
        <taxon>Embryophyta</taxon>
        <taxon>Tracheophyta</taxon>
        <taxon>Spermatophyta</taxon>
        <taxon>Magnoliopsida</taxon>
        <taxon>eudicotyledons</taxon>
        <taxon>Gunneridae</taxon>
        <taxon>Pentapetalae</taxon>
        <taxon>rosids</taxon>
        <taxon>fabids</taxon>
        <taxon>Malpighiales</taxon>
        <taxon>Salicaceae</taxon>
        <taxon>Saliceae</taxon>
        <taxon>Salix</taxon>
    </lineage>
</organism>
<evidence type="ECO:0000256" key="5">
    <source>
        <dbReference type="ARBA" id="ARBA00023242"/>
    </source>
</evidence>
<evidence type="ECO:0000313" key="8">
    <source>
        <dbReference type="EMBL" id="KAJ6750883.1"/>
    </source>
</evidence>
<dbReference type="GO" id="GO:0005634">
    <property type="term" value="C:nucleus"/>
    <property type="evidence" value="ECO:0007669"/>
    <property type="project" value="UniProtKB-SubCell"/>
</dbReference>
<dbReference type="EMBL" id="JAPFFL010000001">
    <property type="protein sequence ID" value="KAJ6750883.1"/>
    <property type="molecule type" value="Genomic_DNA"/>
</dbReference>
<dbReference type="Pfam" id="PF02045">
    <property type="entry name" value="CBFB_NFYA"/>
    <property type="match status" value="1"/>
</dbReference>
<dbReference type="PROSITE" id="PS51152">
    <property type="entry name" value="NFYA_HAP2_2"/>
    <property type="match status" value="1"/>
</dbReference>
<evidence type="ECO:0000313" key="9">
    <source>
        <dbReference type="Proteomes" id="UP001151529"/>
    </source>
</evidence>
<evidence type="ECO:0000256" key="3">
    <source>
        <dbReference type="ARBA" id="ARBA00023125"/>
    </source>
</evidence>
<evidence type="ECO:0000256" key="6">
    <source>
        <dbReference type="RuleBase" id="RU367155"/>
    </source>
</evidence>
<comment type="subunit">
    <text evidence="6">Heterotrimer.</text>
</comment>
<dbReference type="SMART" id="SM00521">
    <property type="entry name" value="CBF"/>
    <property type="match status" value="1"/>
</dbReference>
<keyword evidence="5 6" id="KW-0539">Nucleus</keyword>
<proteinExistence type="inferred from homology"/>
<dbReference type="Gene3D" id="6.10.250.2430">
    <property type="match status" value="1"/>
</dbReference>
<reference evidence="8" key="2">
    <citation type="journal article" date="2023" name="Int. J. Mol. Sci.">
        <title>De Novo Assembly and Annotation of 11 Diverse Shrub Willow (Salix) Genomes Reveals Novel Gene Organization in Sex-Linked Regions.</title>
        <authorList>
            <person name="Hyden B."/>
            <person name="Feng K."/>
            <person name="Yates T.B."/>
            <person name="Jawdy S."/>
            <person name="Cereghino C."/>
            <person name="Smart L.B."/>
            <person name="Muchero W."/>
        </authorList>
    </citation>
    <scope>NUCLEOTIDE SEQUENCE [LARGE SCALE GENOMIC DNA]</scope>
    <source>
        <tissue evidence="8">Shoot tip</tissue>
    </source>
</reference>
<evidence type="ECO:0000256" key="2">
    <source>
        <dbReference type="ARBA" id="ARBA00023015"/>
    </source>
</evidence>